<dbReference type="Pfam" id="PF08352">
    <property type="entry name" value="oligo_HPY"/>
    <property type="match status" value="1"/>
</dbReference>
<keyword evidence="6 9" id="KW-0067">ATP-binding</keyword>
<evidence type="ECO:0000259" key="8">
    <source>
        <dbReference type="PROSITE" id="PS50893"/>
    </source>
</evidence>
<dbReference type="InterPro" id="IPR003439">
    <property type="entry name" value="ABC_transporter-like_ATP-bd"/>
</dbReference>
<evidence type="ECO:0000256" key="2">
    <source>
        <dbReference type="ARBA" id="ARBA00005417"/>
    </source>
</evidence>
<dbReference type="PANTHER" id="PTHR43297:SF2">
    <property type="entry name" value="DIPEPTIDE TRANSPORT ATP-BINDING PROTEIN DPPD"/>
    <property type="match status" value="1"/>
</dbReference>
<dbReference type="PROSITE" id="PS50893">
    <property type="entry name" value="ABC_TRANSPORTER_2"/>
    <property type="match status" value="1"/>
</dbReference>
<keyword evidence="4" id="KW-1003">Cell membrane</keyword>
<dbReference type="GO" id="GO:0005524">
    <property type="term" value="F:ATP binding"/>
    <property type="evidence" value="ECO:0007669"/>
    <property type="project" value="UniProtKB-KW"/>
</dbReference>
<evidence type="ECO:0000256" key="1">
    <source>
        <dbReference type="ARBA" id="ARBA00004202"/>
    </source>
</evidence>
<dbReference type="GO" id="GO:0005886">
    <property type="term" value="C:plasma membrane"/>
    <property type="evidence" value="ECO:0007669"/>
    <property type="project" value="UniProtKB-SubCell"/>
</dbReference>
<dbReference type="CDD" id="cd03257">
    <property type="entry name" value="ABC_NikE_OppD_transporters"/>
    <property type="match status" value="1"/>
</dbReference>
<sequence length="330" mass="36358">MGEQRPLLEVSHLQVSFPADAGHISVIHDVSFHVNKGEIVALVGESGSGKSVTALSVMRLHGAGIRYGADSSIRFHEQELLDLPNKVMQDIRGNQISMIFQDPMVSLNPVHKIKKQIMEPILLHQKKSKQEALGAAKQLLEQVGISDPEKRLDEYPHQLSGGMRQRVMIAMALACKPSLLIADEPTTALDVTIQAQVLQIMKQQQEQTGVSILLITHDLGVVAEMADRVLVMYAGRIVEEGDVAAIFERPLHPYTRALLQSVPKLDGKNERLASIPGTVPSPFDLPQGCPFHARCFYATDPCKAEFPAISKHTNQSAACWNPLNREESYV</sequence>
<feature type="domain" description="ABC transporter" evidence="8">
    <location>
        <begin position="8"/>
        <end position="259"/>
    </location>
</feature>
<dbReference type="EMBL" id="AP023366">
    <property type="protein sequence ID" value="BCJ85520.1"/>
    <property type="molecule type" value="Genomic_DNA"/>
</dbReference>
<dbReference type="SUPFAM" id="SSF52540">
    <property type="entry name" value="P-loop containing nucleoside triphosphate hydrolases"/>
    <property type="match status" value="1"/>
</dbReference>
<keyword evidence="5" id="KW-0547">Nucleotide-binding</keyword>
<protein>
    <submittedName>
        <fullName evidence="9">ABC transporter ATP-binding protein</fullName>
    </submittedName>
</protein>
<dbReference type="Pfam" id="PF00005">
    <property type="entry name" value="ABC_tran"/>
    <property type="match status" value="1"/>
</dbReference>
<name>A0A7I8DAG7_9BACL</name>
<dbReference type="GO" id="GO:0016887">
    <property type="term" value="F:ATP hydrolysis activity"/>
    <property type="evidence" value="ECO:0007669"/>
    <property type="project" value="InterPro"/>
</dbReference>
<gene>
    <name evidence="9" type="ORF">skT53_05050</name>
</gene>
<dbReference type="InterPro" id="IPR013563">
    <property type="entry name" value="Oligopep_ABC_C"/>
</dbReference>
<dbReference type="KEGG" id="eff:skT53_05050"/>
<dbReference type="RefSeq" id="WP_200759636.1">
    <property type="nucleotide sequence ID" value="NZ_AP023366.1"/>
</dbReference>
<dbReference type="InterPro" id="IPR003593">
    <property type="entry name" value="AAA+_ATPase"/>
</dbReference>
<evidence type="ECO:0000313" key="9">
    <source>
        <dbReference type="EMBL" id="BCJ85520.1"/>
    </source>
</evidence>
<evidence type="ECO:0000256" key="7">
    <source>
        <dbReference type="ARBA" id="ARBA00023136"/>
    </source>
</evidence>
<dbReference type="NCBIfam" id="TIGR01727">
    <property type="entry name" value="oligo_HPY"/>
    <property type="match status" value="1"/>
</dbReference>
<dbReference type="AlphaFoldDB" id="A0A7I8DAG7"/>
<keyword evidence="10" id="KW-1185">Reference proteome</keyword>
<keyword evidence="7" id="KW-0472">Membrane</keyword>
<proteinExistence type="inferred from homology"/>
<dbReference type="Gene3D" id="3.40.50.300">
    <property type="entry name" value="P-loop containing nucleotide triphosphate hydrolases"/>
    <property type="match status" value="1"/>
</dbReference>
<comment type="subcellular location">
    <subcellularLocation>
        <location evidence="1">Cell membrane</location>
        <topology evidence="1">Peripheral membrane protein</topology>
    </subcellularLocation>
</comment>
<dbReference type="PROSITE" id="PS00211">
    <property type="entry name" value="ABC_TRANSPORTER_1"/>
    <property type="match status" value="1"/>
</dbReference>
<dbReference type="PANTHER" id="PTHR43297">
    <property type="entry name" value="OLIGOPEPTIDE TRANSPORT ATP-BINDING PROTEIN APPD"/>
    <property type="match status" value="1"/>
</dbReference>
<evidence type="ECO:0000256" key="4">
    <source>
        <dbReference type="ARBA" id="ARBA00022475"/>
    </source>
</evidence>
<evidence type="ECO:0000256" key="6">
    <source>
        <dbReference type="ARBA" id="ARBA00022840"/>
    </source>
</evidence>
<dbReference type="SMART" id="SM00382">
    <property type="entry name" value="AAA"/>
    <property type="match status" value="1"/>
</dbReference>
<dbReference type="InterPro" id="IPR027417">
    <property type="entry name" value="P-loop_NTPase"/>
</dbReference>
<dbReference type="InterPro" id="IPR017871">
    <property type="entry name" value="ABC_transporter-like_CS"/>
</dbReference>
<dbReference type="GO" id="GO:0015833">
    <property type="term" value="P:peptide transport"/>
    <property type="evidence" value="ECO:0007669"/>
    <property type="project" value="InterPro"/>
</dbReference>
<organism evidence="9 10">
    <name type="scientific">Effusibacillus dendaii</name>
    <dbReference type="NCBI Taxonomy" id="2743772"/>
    <lineage>
        <taxon>Bacteria</taxon>
        <taxon>Bacillati</taxon>
        <taxon>Bacillota</taxon>
        <taxon>Bacilli</taxon>
        <taxon>Bacillales</taxon>
        <taxon>Alicyclobacillaceae</taxon>
        <taxon>Effusibacillus</taxon>
    </lineage>
</organism>
<dbReference type="FunFam" id="3.40.50.300:FF:000016">
    <property type="entry name" value="Oligopeptide ABC transporter ATP-binding component"/>
    <property type="match status" value="1"/>
</dbReference>
<evidence type="ECO:0000313" key="10">
    <source>
        <dbReference type="Proteomes" id="UP000593802"/>
    </source>
</evidence>
<evidence type="ECO:0000256" key="5">
    <source>
        <dbReference type="ARBA" id="ARBA00022741"/>
    </source>
</evidence>
<comment type="similarity">
    <text evidence="2">Belongs to the ABC transporter superfamily.</text>
</comment>
<dbReference type="InterPro" id="IPR050388">
    <property type="entry name" value="ABC_Ni/Peptide_Import"/>
</dbReference>
<keyword evidence="3" id="KW-0813">Transport</keyword>
<dbReference type="Proteomes" id="UP000593802">
    <property type="component" value="Chromosome"/>
</dbReference>
<evidence type="ECO:0000256" key="3">
    <source>
        <dbReference type="ARBA" id="ARBA00022448"/>
    </source>
</evidence>
<reference evidence="9 10" key="1">
    <citation type="submission" date="2020-08" db="EMBL/GenBank/DDBJ databases">
        <title>Complete Genome Sequence of Effusibacillus dendaii Strain skT53, Isolated from Farmland soil.</title>
        <authorList>
            <person name="Konishi T."/>
            <person name="Kawasaki H."/>
        </authorList>
    </citation>
    <scope>NUCLEOTIDE SEQUENCE [LARGE SCALE GENOMIC DNA]</scope>
    <source>
        <strain evidence="10">skT53</strain>
    </source>
</reference>
<accession>A0A7I8DAG7</accession>